<accession>A0AAW1XVE9</accession>
<proteinExistence type="inferred from homology"/>
<protein>
    <recommendedName>
        <fullName evidence="5">Glycosyltransferase</fullName>
        <ecNumber evidence="5">2.4.1.-</ecNumber>
    </recommendedName>
</protein>
<sequence>MAESDDQKPHAIFIPYPLQGHVIPSVELAIKLASRGFKITFINTQFIHHQTSKAQPSTGGDLFVAARKAGHDIDYTTVSDGLPVEFDRSLNHDQFMFSLLHVFSAHAEEVVGKIVKSSAPVTCLIADSFFVWPAKVAKKFGLLYVSFWTEPALVYSLYYHVDLLRKNGHFACHDVREDNIDYIPGVKSIDPRDMMSYLQETDITTVCHQIIFNAFKDDRGAHYVLCNTVQEIESDTISALHAKMPFYAIGPIFPNEFNKSIVATSLWSESDCSQWLNTKPHGSVLYVSFGSYAHVSKCDLVEIADGLELSKVNFVWVLRPDIVSSEDTEPLPSGFKERVSDRAIIIPWCCQKSVLAHPAIGGFLTHCGWNSTLESIWCGVPLLCFPLLTDQFTNRKLIVDDWKVGINLCDLKVVRKEGVSDKINRLMNVKSGDEFRKAVAKVRKTLEDALTPKGSSEKNMDIFIKDLKARIRK</sequence>
<comment type="similarity">
    <text evidence="1 4">Belongs to the UDP-glycosyltransferase family.</text>
</comment>
<evidence type="ECO:0000256" key="3">
    <source>
        <dbReference type="ARBA" id="ARBA00022679"/>
    </source>
</evidence>
<dbReference type="PROSITE" id="PS00375">
    <property type="entry name" value="UDPGT"/>
    <property type="match status" value="1"/>
</dbReference>
<dbReference type="SUPFAM" id="SSF53756">
    <property type="entry name" value="UDP-Glycosyltransferase/glycogen phosphorylase"/>
    <property type="match status" value="1"/>
</dbReference>
<organism evidence="6 7">
    <name type="scientific">Rubus argutus</name>
    <name type="common">Southern blackberry</name>
    <dbReference type="NCBI Taxonomy" id="59490"/>
    <lineage>
        <taxon>Eukaryota</taxon>
        <taxon>Viridiplantae</taxon>
        <taxon>Streptophyta</taxon>
        <taxon>Embryophyta</taxon>
        <taxon>Tracheophyta</taxon>
        <taxon>Spermatophyta</taxon>
        <taxon>Magnoliopsida</taxon>
        <taxon>eudicotyledons</taxon>
        <taxon>Gunneridae</taxon>
        <taxon>Pentapetalae</taxon>
        <taxon>rosids</taxon>
        <taxon>fabids</taxon>
        <taxon>Rosales</taxon>
        <taxon>Rosaceae</taxon>
        <taxon>Rosoideae</taxon>
        <taxon>Rosoideae incertae sedis</taxon>
        <taxon>Rubus</taxon>
    </lineage>
</organism>
<keyword evidence="2 4" id="KW-0328">Glycosyltransferase</keyword>
<dbReference type="FunFam" id="3.40.50.2000:FF:000078">
    <property type="entry name" value="Glycosyltransferase"/>
    <property type="match status" value="1"/>
</dbReference>
<dbReference type="GO" id="GO:0080044">
    <property type="term" value="F:quercetin 7-O-glucosyltransferase activity"/>
    <property type="evidence" value="ECO:0007669"/>
    <property type="project" value="TreeGrafter"/>
</dbReference>
<comment type="caution">
    <text evidence="6">The sequence shown here is derived from an EMBL/GenBank/DDBJ whole genome shotgun (WGS) entry which is preliminary data.</text>
</comment>
<dbReference type="PANTHER" id="PTHR11926">
    <property type="entry name" value="GLUCOSYL/GLUCURONOSYL TRANSFERASES"/>
    <property type="match status" value="1"/>
</dbReference>
<dbReference type="GO" id="GO:0080043">
    <property type="term" value="F:quercetin 3-O-glucosyltransferase activity"/>
    <property type="evidence" value="ECO:0007669"/>
    <property type="project" value="TreeGrafter"/>
</dbReference>
<evidence type="ECO:0000313" key="6">
    <source>
        <dbReference type="EMBL" id="KAK9940060.1"/>
    </source>
</evidence>
<evidence type="ECO:0000256" key="5">
    <source>
        <dbReference type="RuleBase" id="RU362057"/>
    </source>
</evidence>
<keyword evidence="7" id="KW-1185">Reference proteome</keyword>
<evidence type="ECO:0000256" key="4">
    <source>
        <dbReference type="RuleBase" id="RU003718"/>
    </source>
</evidence>
<dbReference type="PANTHER" id="PTHR11926:SF774">
    <property type="entry name" value="UDP-GLYCOSYLTRANSFERASE 85A1-RELATED"/>
    <property type="match status" value="1"/>
</dbReference>
<evidence type="ECO:0000256" key="2">
    <source>
        <dbReference type="ARBA" id="ARBA00022676"/>
    </source>
</evidence>
<dbReference type="AlphaFoldDB" id="A0AAW1XVE9"/>
<dbReference type="EC" id="2.4.1.-" evidence="5"/>
<evidence type="ECO:0000256" key="1">
    <source>
        <dbReference type="ARBA" id="ARBA00009995"/>
    </source>
</evidence>
<dbReference type="InterPro" id="IPR002213">
    <property type="entry name" value="UDP_glucos_trans"/>
</dbReference>
<evidence type="ECO:0000313" key="7">
    <source>
        <dbReference type="Proteomes" id="UP001457282"/>
    </source>
</evidence>
<dbReference type="Pfam" id="PF00201">
    <property type="entry name" value="UDPGT"/>
    <property type="match status" value="1"/>
</dbReference>
<dbReference type="EMBL" id="JBEDUW010000003">
    <property type="protein sequence ID" value="KAK9940060.1"/>
    <property type="molecule type" value="Genomic_DNA"/>
</dbReference>
<dbReference type="CDD" id="cd03784">
    <property type="entry name" value="GT1_Gtf-like"/>
    <property type="match status" value="1"/>
</dbReference>
<name>A0AAW1XVE9_RUBAR</name>
<dbReference type="Proteomes" id="UP001457282">
    <property type="component" value="Unassembled WGS sequence"/>
</dbReference>
<dbReference type="InterPro" id="IPR035595">
    <property type="entry name" value="UDP_glycos_trans_CS"/>
</dbReference>
<dbReference type="Gene3D" id="3.40.50.2000">
    <property type="entry name" value="Glycogen Phosphorylase B"/>
    <property type="match status" value="2"/>
</dbReference>
<keyword evidence="3 4" id="KW-0808">Transferase</keyword>
<reference evidence="6 7" key="1">
    <citation type="journal article" date="2023" name="G3 (Bethesda)">
        <title>A chromosome-length genome assembly and annotation of blackberry (Rubus argutus, cv. 'Hillquist').</title>
        <authorList>
            <person name="Bruna T."/>
            <person name="Aryal R."/>
            <person name="Dudchenko O."/>
            <person name="Sargent D.J."/>
            <person name="Mead D."/>
            <person name="Buti M."/>
            <person name="Cavallini A."/>
            <person name="Hytonen T."/>
            <person name="Andres J."/>
            <person name="Pham M."/>
            <person name="Weisz D."/>
            <person name="Mascagni F."/>
            <person name="Usai G."/>
            <person name="Natali L."/>
            <person name="Bassil N."/>
            <person name="Fernandez G.E."/>
            <person name="Lomsadze A."/>
            <person name="Armour M."/>
            <person name="Olukolu B."/>
            <person name="Poorten T."/>
            <person name="Britton C."/>
            <person name="Davik J."/>
            <person name="Ashrafi H."/>
            <person name="Aiden E.L."/>
            <person name="Borodovsky M."/>
            <person name="Worthington M."/>
        </authorList>
    </citation>
    <scope>NUCLEOTIDE SEQUENCE [LARGE SCALE GENOMIC DNA]</scope>
    <source>
        <strain evidence="6">PI 553951</strain>
    </source>
</reference>
<gene>
    <name evidence="6" type="ORF">M0R45_016735</name>
</gene>